<gene>
    <name evidence="1" type="ORF">ABT39_MTgene1723</name>
    <name evidence="3" type="ORF">ABT39_MTgene2961</name>
    <name evidence="2" type="ORF">ABT39_MTgene6217</name>
</gene>
<dbReference type="AlphaFoldDB" id="A0A101LWI4"/>
<dbReference type="EMBL" id="LKAM01000002">
    <property type="protein sequence ID" value="KUM49734.1"/>
    <property type="molecule type" value="Genomic_DNA"/>
</dbReference>
<reference evidence="1" key="1">
    <citation type="journal article" date="2015" name="Genome Biol. Evol.">
        <title>Organellar Genomes of White Spruce (Picea glauca): Assembly and Annotation.</title>
        <authorList>
            <person name="Jackman S.D."/>
            <person name="Warren R.L."/>
            <person name="Gibb E.A."/>
            <person name="Vandervalk B.P."/>
            <person name="Mohamadi H."/>
            <person name="Chu J."/>
            <person name="Raymond A."/>
            <person name="Pleasance S."/>
            <person name="Coope R."/>
            <person name="Wildung M.R."/>
            <person name="Ritland C.E."/>
            <person name="Bousquet J."/>
            <person name="Jones S.J."/>
            <person name="Bohlmann J."/>
            <person name="Birol I."/>
        </authorList>
    </citation>
    <scope>NUCLEOTIDE SEQUENCE [LARGE SCALE GENOMIC DNA]</scope>
    <source>
        <tissue evidence="1">Flushing bud</tissue>
    </source>
</reference>
<keyword evidence="1" id="KW-0496">Mitochondrion</keyword>
<dbReference type="EMBL" id="LKAM01000011">
    <property type="protein sequence ID" value="KUM46621.1"/>
    <property type="molecule type" value="Genomic_DNA"/>
</dbReference>
<evidence type="ECO:0000313" key="2">
    <source>
        <dbReference type="EMBL" id="KUM47211.1"/>
    </source>
</evidence>
<dbReference type="EMBL" id="LKAM01000008">
    <property type="protein sequence ID" value="KUM47211.1"/>
    <property type="molecule type" value="Genomic_DNA"/>
</dbReference>
<name>A0A101LWI4_PICGL</name>
<geneLocation type="mitochondrion" evidence="1"/>
<comment type="caution">
    <text evidence="1">The sequence shown here is derived from an EMBL/GenBank/DDBJ whole genome shotgun (WGS) entry which is preliminary data.</text>
</comment>
<organism evidence="1">
    <name type="scientific">Picea glauca</name>
    <name type="common">White spruce</name>
    <name type="synonym">Pinus glauca</name>
    <dbReference type="NCBI Taxonomy" id="3330"/>
    <lineage>
        <taxon>Eukaryota</taxon>
        <taxon>Viridiplantae</taxon>
        <taxon>Streptophyta</taxon>
        <taxon>Embryophyta</taxon>
        <taxon>Tracheophyta</taxon>
        <taxon>Spermatophyta</taxon>
        <taxon>Pinopsida</taxon>
        <taxon>Pinidae</taxon>
        <taxon>Conifers I</taxon>
        <taxon>Pinales</taxon>
        <taxon>Pinaceae</taxon>
        <taxon>Picea</taxon>
    </lineage>
</organism>
<accession>A0A101LWI4</accession>
<proteinExistence type="predicted"/>
<protein>
    <submittedName>
        <fullName evidence="1">Uncharacterized protein</fullName>
    </submittedName>
</protein>
<sequence>MQLRPTGWGEEIYFLRRISNAGNPPVLAVSSDRWGAVQCRILNGWVSGRNIGKIRSPYFLLQERKLVSSARVDVCSLLNPNEVSLVLGPPLRVPTGVGGLASLLLISKAAHL</sequence>
<evidence type="ECO:0000313" key="1">
    <source>
        <dbReference type="EMBL" id="KUM46621.1"/>
    </source>
</evidence>
<evidence type="ECO:0000313" key="3">
    <source>
        <dbReference type="EMBL" id="KUM49734.1"/>
    </source>
</evidence>